<proteinExistence type="predicted"/>
<dbReference type="RefSeq" id="WP_379531117.1">
    <property type="nucleotide sequence ID" value="NZ_JBHSBI010000015.1"/>
</dbReference>
<name>A0ABV8GG91_9ACTN</name>
<dbReference type="InterPro" id="IPR003673">
    <property type="entry name" value="CoA-Trfase_fam_III"/>
</dbReference>
<dbReference type="Pfam" id="PF02515">
    <property type="entry name" value="CoA_transf_3"/>
    <property type="match status" value="1"/>
</dbReference>
<evidence type="ECO:0000256" key="1">
    <source>
        <dbReference type="ARBA" id="ARBA00022679"/>
    </source>
</evidence>
<organism evidence="2 3">
    <name type="scientific">Nonomuraea purpurea</name>
    <dbReference type="NCBI Taxonomy" id="1849276"/>
    <lineage>
        <taxon>Bacteria</taxon>
        <taxon>Bacillati</taxon>
        <taxon>Actinomycetota</taxon>
        <taxon>Actinomycetes</taxon>
        <taxon>Streptosporangiales</taxon>
        <taxon>Streptosporangiaceae</taxon>
        <taxon>Nonomuraea</taxon>
    </lineage>
</organism>
<dbReference type="Proteomes" id="UP001595851">
    <property type="component" value="Unassembled WGS sequence"/>
</dbReference>
<dbReference type="SUPFAM" id="SSF89796">
    <property type="entry name" value="CoA-transferase family III (CaiB/BaiF)"/>
    <property type="match status" value="1"/>
</dbReference>
<dbReference type="InterPro" id="IPR044855">
    <property type="entry name" value="CoA-Trfase_III_dom3_sf"/>
</dbReference>
<dbReference type="InterPro" id="IPR023606">
    <property type="entry name" value="CoA-Trfase_III_dom_1_sf"/>
</dbReference>
<dbReference type="PANTHER" id="PTHR48207:SF3">
    <property type="entry name" value="SUCCINATE--HYDROXYMETHYLGLUTARATE COA-TRANSFERASE"/>
    <property type="match status" value="1"/>
</dbReference>
<dbReference type="Gene3D" id="3.40.50.10540">
    <property type="entry name" value="Crotonobetainyl-coa:carnitine coa-transferase, domain 1"/>
    <property type="match status" value="1"/>
</dbReference>
<sequence length="395" mass="42066">MSLERTHPDLRVLDLSENIAGPLACMILGDLGADVIKIERPGTGEATRDLPPRWGLESTVFLTMNRNKRSVALDLRTPQGREAVLRVARGADVVVESFRPGVANRLGLGFEDFRRVSPSVVHCSVSAFGERALGHDRPGYDALVQAFTGIMAMTGEQDGRPARAAPSVVDISTGLWAAISIQAALARRTGGGAEQLRVSLVDSGFFLLAHQIMGYLGSGVFPGRLGSAAPSTAPYEAFSTADGSIMVAAATDRLFARLCAVLKLDRLVADGRFRTVADRVVNRAVLSEIIEGRLRTAGSEHWLEEIAAAGVPVGPVNDLAAALAHPVTTERGIVRDALDGRIPGLKQIRLPIDEHARCSMRQPPALGAHTEEVLTEAGLSEAEIGRLVAPMERTA</sequence>
<comment type="caution">
    <text evidence="2">The sequence shown here is derived from an EMBL/GenBank/DDBJ whole genome shotgun (WGS) entry which is preliminary data.</text>
</comment>
<keyword evidence="1 2" id="KW-0808">Transferase</keyword>
<evidence type="ECO:0000313" key="2">
    <source>
        <dbReference type="EMBL" id="MFC4011159.1"/>
    </source>
</evidence>
<dbReference type="PANTHER" id="PTHR48207">
    <property type="entry name" value="SUCCINATE--HYDROXYMETHYLGLUTARATE COA-TRANSFERASE"/>
    <property type="match status" value="1"/>
</dbReference>
<dbReference type="GO" id="GO:0016740">
    <property type="term" value="F:transferase activity"/>
    <property type="evidence" value="ECO:0007669"/>
    <property type="project" value="UniProtKB-KW"/>
</dbReference>
<dbReference type="EMBL" id="JBHSBI010000015">
    <property type="protein sequence ID" value="MFC4011159.1"/>
    <property type="molecule type" value="Genomic_DNA"/>
</dbReference>
<dbReference type="InterPro" id="IPR050483">
    <property type="entry name" value="CoA-transferase_III_domain"/>
</dbReference>
<gene>
    <name evidence="2" type="ORF">ACFOY2_28305</name>
</gene>
<protein>
    <submittedName>
        <fullName evidence="2">CaiB/BaiF CoA transferase family protein</fullName>
    </submittedName>
</protein>
<accession>A0ABV8GG91</accession>
<reference evidence="3" key="1">
    <citation type="journal article" date="2019" name="Int. J. Syst. Evol. Microbiol.">
        <title>The Global Catalogue of Microorganisms (GCM) 10K type strain sequencing project: providing services to taxonomists for standard genome sequencing and annotation.</title>
        <authorList>
            <consortium name="The Broad Institute Genomics Platform"/>
            <consortium name="The Broad Institute Genome Sequencing Center for Infectious Disease"/>
            <person name="Wu L."/>
            <person name="Ma J."/>
        </authorList>
    </citation>
    <scope>NUCLEOTIDE SEQUENCE [LARGE SCALE GENOMIC DNA]</scope>
    <source>
        <strain evidence="3">TBRC 1276</strain>
    </source>
</reference>
<keyword evidence="3" id="KW-1185">Reference proteome</keyword>
<evidence type="ECO:0000313" key="3">
    <source>
        <dbReference type="Proteomes" id="UP001595851"/>
    </source>
</evidence>
<dbReference type="Gene3D" id="3.30.1540.10">
    <property type="entry name" value="formyl-coa transferase, domain 3"/>
    <property type="match status" value="1"/>
</dbReference>